<feature type="region of interest" description="Disordered" evidence="1">
    <location>
        <begin position="1"/>
        <end position="25"/>
    </location>
</feature>
<evidence type="ECO:0000313" key="3">
    <source>
        <dbReference type="Proteomes" id="UP000598996"/>
    </source>
</evidence>
<proteinExistence type="predicted"/>
<organism evidence="2 3">
    <name type="scientific">Paractinoplanes lichenicola</name>
    <dbReference type="NCBI Taxonomy" id="2802976"/>
    <lineage>
        <taxon>Bacteria</taxon>
        <taxon>Bacillati</taxon>
        <taxon>Actinomycetota</taxon>
        <taxon>Actinomycetes</taxon>
        <taxon>Micromonosporales</taxon>
        <taxon>Micromonosporaceae</taxon>
        <taxon>Paractinoplanes</taxon>
    </lineage>
</organism>
<protein>
    <submittedName>
        <fullName evidence="2">Uncharacterized protein</fullName>
    </submittedName>
</protein>
<dbReference type="RefSeq" id="WP_202995628.1">
    <property type="nucleotide sequence ID" value="NZ_JAENHO010000010.1"/>
</dbReference>
<reference evidence="2 3" key="1">
    <citation type="submission" date="2021-01" db="EMBL/GenBank/DDBJ databases">
        <title>Actinoplanes sp. nov. LDG1-01 isolated from lichen.</title>
        <authorList>
            <person name="Saeng-In P."/>
            <person name="Phongsopitanun W."/>
            <person name="Kanchanasin P."/>
            <person name="Yuki M."/>
            <person name="Kudo T."/>
            <person name="Ohkuma M."/>
            <person name="Tanasupawat S."/>
        </authorList>
    </citation>
    <scope>NUCLEOTIDE SEQUENCE [LARGE SCALE GENOMIC DNA]</scope>
    <source>
        <strain evidence="2 3">LDG1-01</strain>
    </source>
</reference>
<dbReference type="EMBL" id="JAENHO010000010">
    <property type="protein sequence ID" value="MBL7258960.1"/>
    <property type="molecule type" value="Genomic_DNA"/>
</dbReference>
<keyword evidence="3" id="KW-1185">Reference proteome</keyword>
<gene>
    <name evidence="2" type="ORF">JKJ07_32070</name>
</gene>
<evidence type="ECO:0000313" key="2">
    <source>
        <dbReference type="EMBL" id="MBL7258960.1"/>
    </source>
</evidence>
<feature type="compositionally biased region" description="Low complexity" evidence="1">
    <location>
        <begin position="9"/>
        <end position="25"/>
    </location>
</feature>
<dbReference type="Proteomes" id="UP000598996">
    <property type="component" value="Unassembled WGS sequence"/>
</dbReference>
<evidence type="ECO:0000256" key="1">
    <source>
        <dbReference type="SAM" id="MobiDB-lite"/>
    </source>
</evidence>
<accession>A0ABS1VWU8</accession>
<comment type="caution">
    <text evidence="2">The sequence shown here is derived from an EMBL/GenBank/DDBJ whole genome shotgun (WGS) entry which is preliminary data.</text>
</comment>
<name>A0ABS1VWU8_9ACTN</name>
<sequence>MQSSTETHVAVAEVEPAEAEPAPAAPLILLEPLEGDSAVCGPDGWCD</sequence>